<gene>
    <name evidence="3" type="ordered locus">NAMH_0066</name>
</gene>
<dbReference type="RefSeq" id="WP_015902096.1">
    <property type="nucleotide sequence ID" value="NC_012115.1"/>
</dbReference>
<dbReference type="Proteomes" id="UP000000448">
    <property type="component" value="Chromosome"/>
</dbReference>
<dbReference type="Pfam" id="PF01230">
    <property type="entry name" value="HIT"/>
    <property type="match status" value="1"/>
</dbReference>
<dbReference type="AlphaFoldDB" id="B9L7A0"/>
<dbReference type="KEGG" id="nam:NAMH_0066"/>
<dbReference type="InterPro" id="IPR052908">
    <property type="entry name" value="AP-4-A_phosphorylase"/>
</dbReference>
<reference evidence="3 4" key="1">
    <citation type="journal article" date="2009" name="PLoS Genet.">
        <title>Adaptations to submarine hydrothermal environments exemplified by the genome of Nautilia profundicola.</title>
        <authorList>
            <person name="Campbell B.J."/>
            <person name="Smith J.L."/>
            <person name="Hanson T.E."/>
            <person name="Klotz M.G."/>
            <person name="Stein L.Y."/>
            <person name="Lee C.K."/>
            <person name="Wu D."/>
            <person name="Robinson J.M."/>
            <person name="Khouri H.M."/>
            <person name="Eisen J.A."/>
            <person name="Cary S.C."/>
        </authorList>
    </citation>
    <scope>NUCLEOTIDE SEQUENCE [LARGE SCALE GENOMIC DNA]</scope>
    <source>
        <strain evidence="4">ATCC BAA-1463 / DSM 18972 / AmH</strain>
    </source>
</reference>
<evidence type="ECO:0000256" key="1">
    <source>
        <dbReference type="PROSITE-ProRule" id="PRU00464"/>
    </source>
</evidence>
<dbReference type="GO" id="GO:0003824">
    <property type="term" value="F:catalytic activity"/>
    <property type="evidence" value="ECO:0007669"/>
    <property type="project" value="InterPro"/>
</dbReference>
<dbReference type="PIRSF" id="PIRSF000714">
    <property type="entry name" value="HIT"/>
    <property type="match status" value="1"/>
</dbReference>
<evidence type="ECO:0000313" key="4">
    <source>
        <dbReference type="Proteomes" id="UP000000448"/>
    </source>
</evidence>
<sequence>MSCPLCNPQNENVIFQNDFIRVILVDEIPGYIRVITQKHIKEFSDLSYEEAVKITLLTKQIEKAIINTLNPDKVNIAMLGNMVPHLHIHIIPRFKNDPWWPGATFCEKQREFDYPVTQKDLNNLITSIKELNGK</sequence>
<feature type="domain" description="HIT" evidence="2">
    <location>
        <begin position="1"/>
        <end position="100"/>
    </location>
</feature>
<dbReference type="InterPro" id="IPR036265">
    <property type="entry name" value="HIT-like_sf"/>
</dbReference>
<name>B9L7A0_NAUPA</name>
<protein>
    <submittedName>
        <fullName evidence="3">Histidine triad (HIT) protein</fullName>
    </submittedName>
</protein>
<dbReference type="PANTHER" id="PTHR42997">
    <property type="entry name" value="HIT FAMILY HYDROLASE"/>
    <property type="match status" value="1"/>
</dbReference>
<evidence type="ECO:0000259" key="2">
    <source>
        <dbReference type="PROSITE" id="PS51084"/>
    </source>
</evidence>
<dbReference type="OrthoDB" id="9799145at2"/>
<dbReference type="eggNOG" id="COG0537">
    <property type="taxonomic scope" value="Bacteria"/>
</dbReference>
<feature type="short sequence motif" description="Histidine triad motif" evidence="1">
    <location>
        <begin position="85"/>
        <end position="89"/>
    </location>
</feature>
<dbReference type="STRING" id="598659.NAMH_0066"/>
<accession>B9L7A0</accession>
<organism evidence="3 4">
    <name type="scientific">Nautilia profundicola (strain ATCC BAA-1463 / DSM 18972 / AmH)</name>
    <dbReference type="NCBI Taxonomy" id="598659"/>
    <lineage>
        <taxon>Bacteria</taxon>
        <taxon>Pseudomonadati</taxon>
        <taxon>Campylobacterota</taxon>
        <taxon>Epsilonproteobacteria</taxon>
        <taxon>Nautiliales</taxon>
        <taxon>Nautiliaceae</taxon>
        <taxon>Nautilia</taxon>
    </lineage>
</organism>
<dbReference type="HOGENOM" id="CLU_123330_2_0_7"/>
<evidence type="ECO:0000313" key="3">
    <source>
        <dbReference type="EMBL" id="ACM93044.1"/>
    </source>
</evidence>
<dbReference type="InterPro" id="IPR011146">
    <property type="entry name" value="HIT-like"/>
</dbReference>
<dbReference type="Gene3D" id="3.30.428.10">
    <property type="entry name" value="HIT-like"/>
    <property type="match status" value="1"/>
</dbReference>
<dbReference type="SUPFAM" id="SSF54197">
    <property type="entry name" value="HIT-like"/>
    <property type="match status" value="1"/>
</dbReference>
<dbReference type="InterPro" id="IPR026026">
    <property type="entry name" value="HIT_Hint"/>
</dbReference>
<keyword evidence="4" id="KW-1185">Reference proteome</keyword>
<dbReference type="EMBL" id="CP001279">
    <property type="protein sequence ID" value="ACM93044.1"/>
    <property type="molecule type" value="Genomic_DNA"/>
</dbReference>
<dbReference type="PANTHER" id="PTHR42997:SF1">
    <property type="entry name" value="AP-4-A PHOSPHORYLASE"/>
    <property type="match status" value="1"/>
</dbReference>
<dbReference type="PROSITE" id="PS51084">
    <property type="entry name" value="HIT_2"/>
    <property type="match status" value="1"/>
</dbReference>
<proteinExistence type="predicted"/>